<evidence type="ECO:0000313" key="1">
    <source>
        <dbReference type="EMBL" id="GAA5523700.1"/>
    </source>
</evidence>
<keyword evidence="2" id="KW-1185">Reference proteome</keyword>
<comment type="caution">
    <text evidence="1">The sequence shown here is derived from an EMBL/GenBank/DDBJ whole genome shotgun (WGS) entry which is preliminary data.</text>
</comment>
<evidence type="ECO:0008006" key="3">
    <source>
        <dbReference type="Google" id="ProtNLM"/>
    </source>
</evidence>
<reference evidence="1 2" key="1">
    <citation type="submission" date="2024-02" db="EMBL/GenBank/DDBJ databases">
        <title>Microbulbifer aestuariivivens NBRC 112533.</title>
        <authorList>
            <person name="Ichikawa N."/>
            <person name="Katano-Makiyama Y."/>
            <person name="Hidaka K."/>
        </authorList>
    </citation>
    <scope>NUCLEOTIDE SEQUENCE [LARGE SCALE GENOMIC DNA]</scope>
    <source>
        <strain evidence="1 2">NBRC 112533</strain>
    </source>
</reference>
<name>A0ABP9WKH2_9GAMM</name>
<dbReference type="EMBL" id="BAABRT010000002">
    <property type="protein sequence ID" value="GAA5523700.1"/>
    <property type="molecule type" value="Genomic_DNA"/>
</dbReference>
<dbReference type="Proteomes" id="UP001408594">
    <property type="component" value="Unassembled WGS sequence"/>
</dbReference>
<gene>
    <name evidence="1" type="ORF">Maes01_00249</name>
</gene>
<dbReference type="Pfam" id="PF11042">
    <property type="entry name" value="DUF2750"/>
    <property type="match status" value="1"/>
</dbReference>
<sequence length="128" mass="14643">MANEELETILNLSCEDRYDYFLDLVGEEREIWILINSDEHFLKLHSDEKGAPDYLPIWPTADFAAHYASADADLTPKSVALPQFLNKWLPGLDRDGIDVGVFPGADDSVWIMEAAELERDLREELSRF</sequence>
<protein>
    <recommendedName>
        <fullName evidence="3">DUF2750 domain-containing protein</fullName>
    </recommendedName>
</protein>
<evidence type="ECO:0000313" key="2">
    <source>
        <dbReference type="Proteomes" id="UP001408594"/>
    </source>
</evidence>
<dbReference type="InterPro" id="IPR021284">
    <property type="entry name" value="DUF2750"/>
</dbReference>
<organism evidence="1 2">
    <name type="scientific">Microbulbifer aestuariivivens</name>
    <dbReference type="NCBI Taxonomy" id="1908308"/>
    <lineage>
        <taxon>Bacteria</taxon>
        <taxon>Pseudomonadati</taxon>
        <taxon>Pseudomonadota</taxon>
        <taxon>Gammaproteobacteria</taxon>
        <taxon>Cellvibrionales</taxon>
        <taxon>Microbulbiferaceae</taxon>
        <taxon>Microbulbifer</taxon>
    </lineage>
</organism>
<dbReference type="RefSeq" id="WP_345548081.1">
    <property type="nucleotide sequence ID" value="NZ_BAABRT010000002.1"/>
</dbReference>
<proteinExistence type="predicted"/>
<accession>A0ABP9WKH2</accession>